<dbReference type="EC" id="2.5.1.17" evidence="4 15"/>
<evidence type="ECO:0000256" key="11">
    <source>
        <dbReference type="ARBA" id="ARBA00033334"/>
    </source>
</evidence>
<evidence type="ECO:0000256" key="4">
    <source>
        <dbReference type="ARBA" id="ARBA00012454"/>
    </source>
</evidence>
<comment type="catalytic activity">
    <reaction evidence="13 15">
        <text>2 cob(II)yrinate a,c diamide + reduced [electron-transfer flavoprotein] + 2 ATP = 2 adenosylcob(III)yrinate a,c-diamide + 2 triphosphate + oxidized [electron-transfer flavoprotein] + 3 H(+)</text>
        <dbReference type="Rhea" id="RHEA:11528"/>
        <dbReference type="Rhea" id="RHEA-COMP:10685"/>
        <dbReference type="Rhea" id="RHEA-COMP:10686"/>
        <dbReference type="ChEBI" id="CHEBI:15378"/>
        <dbReference type="ChEBI" id="CHEBI:18036"/>
        <dbReference type="ChEBI" id="CHEBI:30616"/>
        <dbReference type="ChEBI" id="CHEBI:57692"/>
        <dbReference type="ChEBI" id="CHEBI:58307"/>
        <dbReference type="ChEBI" id="CHEBI:58503"/>
        <dbReference type="ChEBI" id="CHEBI:58537"/>
        <dbReference type="EC" id="2.5.1.17"/>
    </reaction>
</comment>
<evidence type="ECO:0000256" key="9">
    <source>
        <dbReference type="ARBA" id="ARBA00022840"/>
    </source>
</evidence>
<dbReference type="FunFam" id="1.20.1200.10:FF:000003">
    <property type="entry name" value="ATP:cob(I)alamin adenosyltransferase"/>
    <property type="match status" value="1"/>
</dbReference>
<keyword evidence="18" id="KW-1185">Reference proteome</keyword>
<evidence type="ECO:0000256" key="1">
    <source>
        <dbReference type="ARBA" id="ARBA00004496"/>
    </source>
</evidence>
<name>A0A517QLV1_9PLAN</name>
<accession>A0A517QLV1</accession>
<dbReference type="RefSeq" id="WP_145197987.1">
    <property type="nucleotide sequence ID" value="NZ_CP036267.1"/>
</dbReference>
<dbReference type="PANTHER" id="PTHR12213:SF0">
    <property type="entry name" value="CORRINOID ADENOSYLTRANSFERASE MMAB"/>
    <property type="match status" value="1"/>
</dbReference>
<dbReference type="UniPathway" id="UPA00148">
    <property type="reaction ID" value="UER00233"/>
</dbReference>
<evidence type="ECO:0000256" key="10">
    <source>
        <dbReference type="ARBA" id="ARBA00031529"/>
    </source>
</evidence>
<comment type="pathway">
    <text evidence="2 15">Cofactor biosynthesis; adenosylcobalamin biosynthesis; adenosylcobalamin from cob(II)yrinate a,c-diamide: step 2/7.</text>
</comment>
<comment type="catalytic activity">
    <reaction evidence="14 15">
        <text>2 cob(II)alamin + reduced [electron-transfer flavoprotein] + 2 ATP = 2 adenosylcob(III)alamin + 2 triphosphate + oxidized [electron-transfer flavoprotein] + 3 H(+)</text>
        <dbReference type="Rhea" id="RHEA:28671"/>
        <dbReference type="Rhea" id="RHEA-COMP:10685"/>
        <dbReference type="Rhea" id="RHEA-COMP:10686"/>
        <dbReference type="ChEBI" id="CHEBI:15378"/>
        <dbReference type="ChEBI" id="CHEBI:16304"/>
        <dbReference type="ChEBI" id="CHEBI:18036"/>
        <dbReference type="ChEBI" id="CHEBI:18408"/>
        <dbReference type="ChEBI" id="CHEBI:30616"/>
        <dbReference type="ChEBI" id="CHEBI:57692"/>
        <dbReference type="ChEBI" id="CHEBI:58307"/>
        <dbReference type="EC" id="2.5.1.17"/>
    </reaction>
</comment>
<comment type="similarity">
    <text evidence="3 15">Belongs to the Cob(I)alamin adenosyltransferase family.</text>
</comment>
<evidence type="ECO:0000256" key="12">
    <source>
        <dbReference type="ARBA" id="ARBA00033354"/>
    </source>
</evidence>
<evidence type="ECO:0000256" key="14">
    <source>
        <dbReference type="ARBA" id="ARBA00048692"/>
    </source>
</evidence>
<dbReference type="Proteomes" id="UP000315724">
    <property type="component" value="Chromosome"/>
</dbReference>
<keyword evidence="8 15" id="KW-0547">Nucleotide-binding</keyword>
<evidence type="ECO:0000256" key="6">
    <source>
        <dbReference type="ARBA" id="ARBA00022490"/>
    </source>
</evidence>
<keyword evidence="9 15" id="KW-0067">ATP-binding</keyword>
<dbReference type="PANTHER" id="PTHR12213">
    <property type="entry name" value="CORRINOID ADENOSYLTRANSFERASE"/>
    <property type="match status" value="1"/>
</dbReference>
<dbReference type="GO" id="GO:0008817">
    <property type="term" value="F:corrinoid adenosyltransferase activity"/>
    <property type="evidence" value="ECO:0007669"/>
    <property type="project" value="UniProtKB-UniRule"/>
</dbReference>
<reference evidence="17 18" key="1">
    <citation type="submission" date="2019-02" db="EMBL/GenBank/DDBJ databases">
        <title>Deep-cultivation of Planctomycetes and their phenomic and genomic characterization uncovers novel biology.</title>
        <authorList>
            <person name="Wiegand S."/>
            <person name="Jogler M."/>
            <person name="Boedeker C."/>
            <person name="Pinto D."/>
            <person name="Vollmers J."/>
            <person name="Rivas-Marin E."/>
            <person name="Kohn T."/>
            <person name="Peeters S.H."/>
            <person name="Heuer A."/>
            <person name="Rast P."/>
            <person name="Oberbeckmann S."/>
            <person name="Bunk B."/>
            <person name="Jeske O."/>
            <person name="Meyerdierks A."/>
            <person name="Storesund J.E."/>
            <person name="Kallscheuer N."/>
            <person name="Luecker S."/>
            <person name="Lage O.M."/>
            <person name="Pohl T."/>
            <person name="Merkel B.J."/>
            <person name="Hornburger P."/>
            <person name="Mueller R.-W."/>
            <person name="Bruemmer F."/>
            <person name="Labrenz M."/>
            <person name="Spormann A.M."/>
            <person name="Op den Camp H."/>
            <person name="Overmann J."/>
            <person name="Amann R."/>
            <person name="Jetten M.S.M."/>
            <person name="Mascher T."/>
            <person name="Medema M.H."/>
            <person name="Devos D.P."/>
            <person name="Kaster A.-K."/>
            <person name="Ovreas L."/>
            <person name="Rohde M."/>
            <person name="Galperin M.Y."/>
            <person name="Jogler C."/>
        </authorList>
    </citation>
    <scope>NUCLEOTIDE SEQUENCE [LARGE SCALE GENOMIC DNA]</scope>
    <source>
        <strain evidence="17 18">Mal48</strain>
    </source>
</reference>
<organism evidence="17 18">
    <name type="scientific">Thalassoglobus polymorphus</name>
    <dbReference type="NCBI Taxonomy" id="2527994"/>
    <lineage>
        <taxon>Bacteria</taxon>
        <taxon>Pseudomonadati</taxon>
        <taxon>Planctomycetota</taxon>
        <taxon>Planctomycetia</taxon>
        <taxon>Planctomycetales</taxon>
        <taxon>Planctomycetaceae</taxon>
        <taxon>Thalassoglobus</taxon>
    </lineage>
</organism>
<evidence type="ECO:0000259" key="16">
    <source>
        <dbReference type="Pfam" id="PF01923"/>
    </source>
</evidence>
<dbReference type="GO" id="GO:0005524">
    <property type="term" value="F:ATP binding"/>
    <property type="evidence" value="ECO:0007669"/>
    <property type="project" value="UniProtKB-UniRule"/>
</dbReference>
<dbReference type="EMBL" id="CP036267">
    <property type="protein sequence ID" value="QDT32606.1"/>
    <property type="molecule type" value="Genomic_DNA"/>
</dbReference>
<dbReference type="OrthoDB" id="9778896at2"/>
<evidence type="ECO:0000256" key="8">
    <source>
        <dbReference type="ARBA" id="ARBA00022741"/>
    </source>
</evidence>
<evidence type="ECO:0000256" key="2">
    <source>
        <dbReference type="ARBA" id="ARBA00005121"/>
    </source>
</evidence>
<dbReference type="InterPro" id="IPR029499">
    <property type="entry name" value="PduO-typ"/>
</dbReference>
<proteinExistence type="inferred from homology"/>
<dbReference type="KEGG" id="tpol:Mal48_18530"/>
<evidence type="ECO:0000256" key="13">
    <source>
        <dbReference type="ARBA" id="ARBA00048555"/>
    </source>
</evidence>
<keyword evidence="7 15" id="KW-0808">Transferase</keyword>
<evidence type="ECO:0000313" key="18">
    <source>
        <dbReference type="Proteomes" id="UP000315724"/>
    </source>
</evidence>
<keyword evidence="6" id="KW-0963">Cytoplasm</keyword>
<sequence>MVYLNKIYTKTGDSGETSLGDGTRVPKTHVRIGAYGGVDELNAVIGVAIACGSLPNKTAEVLTSIQNDLFDVGADLCVPESDEPPEYEPLRMTQPKVDQLEKWIDANTEKLTPLNSFILPGGNPGAAHLHLARTVCRRAEIGVIALAEVEKINPLVVIYLNRLSDLLFVLARIVNDHGEADILWKPGGERSGE</sequence>
<dbReference type="GO" id="GO:0009236">
    <property type="term" value="P:cobalamin biosynthetic process"/>
    <property type="evidence" value="ECO:0007669"/>
    <property type="project" value="UniProtKB-UniRule"/>
</dbReference>
<dbReference type="Gene3D" id="1.20.1200.10">
    <property type="entry name" value="Cobalamin adenosyltransferase-like"/>
    <property type="match status" value="1"/>
</dbReference>
<evidence type="ECO:0000256" key="3">
    <source>
        <dbReference type="ARBA" id="ARBA00007487"/>
    </source>
</evidence>
<dbReference type="AlphaFoldDB" id="A0A517QLV1"/>
<evidence type="ECO:0000256" key="7">
    <source>
        <dbReference type="ARBA" id="ARBA00022679"/>
    </source>
</evidence>
<dbReference type="Pfam" id="PF01923">
    <property type="entry name" value="Cob_adeno_trans"/>
    <property type="match status" value="1"/>
</dbReference>
<evidence type="ECO:0000256" key="5">
    <source>
        <dbReference type="ARBA" id="ARBA00020963"/>
    </source>
</evidence>
<dbReference type="GO" id="GO:0005737">
    <property type="term" value="C:cytoplasm"/>
    <property type="evidence" value="ECO:0007669"/>
    <property type="project" value="UniProtKB-SubCell"/>
</dbReference>
<keyword evidence="15" id="KW-0169">Cobalamin biosynthesis</keyword>
<dbReference type="InterPro" id="IPR036451">
    <property type="entry name" value="CblAdoTrfase-like_sf"/>
</dbReference>
<protein>
    <recommendedName>
        <fullName evidence="5 15">Corrinoid adenosyltransferase</fullName>
        <ecNumber evidence="4 15">2.5.1.17</ecNumber>
    </recommendedName>
    <alternativeName>
        <fullName evidence="10 15">Cob(II)alamin adenosyltransferase</fullName>
    </alternativeName>
    <alternativeName>
        <fullName evidence="12 15">Cob(II)yrinic acid a,c-diamide adenosyltransferase</fullName>
    </alternativeName>
    <alternativeName>
        <fullName evidence="11 15">Cobinamide/cobalamin adenosyltransferase</fullName>
    </alternativeName>
</protein>
<evidence type="ECO:0000313" key="17">
    <source>
        <dbReference type="EMBL" id="QDT32606.1"/>
    </source>
</evidence>
<dbReference type="SUPFAM" id="SSF89028">
    <property type="entry name" value="Cobalamin adenosyltransferase-like"/>
    <property type="match status" value="1"/>
</dbReference>
<dbReference type="InterPro" id="IPR016030">
    <property type="entry name" value="CblAdoTrfase-like"/>
</dbReference>
<dbReference type="NCBIfam" id="TIGR00636">
    <property type="entry name" value="PduO_Nterm"/>
    <property type="match status" value="1"/>
</dbReference>
<comment type="subcellular location">
    <subcellularLocation>
        <location evidence="1">Cytoplasm</location>
    </subcellularLocation>
</comment>
<feature type="domain" description="Cobalamin adenosyltransferase-like" evidence="16">
    <location>
        <begin position="7"/>
        <end position="173"/>
    </location>
</feature>
<gene>
    <name evidence="17" type="ORF">Mal48_18530</name>
</gene>
<evidence type="ECO:0000256" key="15">
    <source>
        <dbReference type="RuleBase" id="RU366026"/>
    </source>
</evidence>